<evidence type="ECO:0000313" key="4">
    <source>
        <dbReference type="Proteomes" id="UP000448943"/>
    </source>
</evidence>
<dbReference type="NCBIfam" id="TIGR00035">
    <property type="entry name" value="asp_race"/>
    <property type="match status" value="1"/>
</dbReference>
<evidence type="ECO:0000256" key="1">
    <source>
        <dbReference type="ARBA" id="ARBA00007847"/>
    </source>
</evidence>
<keyword evidence="2" id="KW-0413">Isomerase</keyword>
<accession>A0A6N9Q788</accession>
<evidence type="ECO:0000256" key="2">
    <source>
        <dbReference type="ARBA" id="ARBA00023235"/>
    </source>
</evidence>
<comment type="caution">
    <text evidence="3">The sequence shown here is derived from an EMBL/GenBank/DDBJ whole genome shotgun (WGS) entry which is preliminary data.</text>
</comment>
<keyword evidence="4" id="KW-1185">Reference proteome</keyword>
<dbReference type="InterPro" id="IPR004380">
    <property type="entry name" value="Asp_race"/>
</dbReference>
<dbReference type="RefSeq" id="WP_160647453.1">
    <property type="nucleotide sequence ID" value="NZ_SIJB01000035.1"/>
</dbReference>
<protein>
    <submittedName>
        <fullName evidence="3">Aspartate/glutamate racemase family protein</fullName>
    </submittedName>
</protein>
<comment type="similarity">
    <text evidence="1">Belongs to the aspartate/glutamate racemases family.</text>
</comment>
<dbReference type="Pfam" id="PF01177">
    <property type="entry name" value="Asp_Glu_race"/>
    <property type="match status" value="1"/>
</dbReference>
<dbReference type="SUPFAM" id="SSF53681">
    <property type="entry name" value="Aspartate/glutamate racemase"/>
    <property type="match status" value="2"/>
</dbReference>
<dbReference type="Gene3D" id="3.40.50.1860">
    <property type="match status" value="2"/>
</dbReference>
<dbReference type="OrthoDB" id="9803739at2"/>
<evidence type="ECO:0000313" key="3">
    <source>
        <dbReference type="EMBL" id="NBI30640.1"/>
    </source>
</evidence>
<proteinExistence type="inferred from homology"/>
<dbReference type="Proteomes" id="UP000448943">
    <property type="component" value="Unassembled WGS sequence"/>
</dbReference>
<dbReference type="InterPro" id="IPR001920">
    <property type="entry name" value="Asp/Glu_race"/>
</dbReference>
<sequence length="230" mass="25760">MKTIGLLGGLSWESSAIYYKLINERVKEKLGGLHSAKSMLYSVDFQTFKDLQYEGKWEEATTELINAAKQLEKGGADFLVICTNTMHKMAPEVQESISIPLLHIADITGKQIKSAGIKKVGLLATNFTMEHDFYKDKLSNYDLEVMVPNEMDRKIVHDTIYNELCLGNVNENSKKQYLDIIEKLIHNGAEGIILGCTEITMLINEGDINVPVFDTTKIHAIKSADYALQA</sequence>
<dbReference type="GO" id="GO:0047661">
    <property type="term" value="F:amino-acid racemase activity"/>
    <property type="evidence" value="ECO:0007669"/>
    <property type="project" value="InterPro"/>
</dbReference>
<gene>
    <name evidence="3" type="ORF">ERL59_16945</name>
</gene>
<dbReference type="InterPro" id="IPR015942">
    <property type="entry name" value="Asp/Glu/hydantoin_racemase"/>
</dbReference>
<name>A0A6N9Q788_9BACL</name>
<organism evidence="3 4">
    <name type="scientific">Chengkuizengella marina</name>
    <dbReference type="NCBI Taxonomy" id="2507566"/>
    <lineage>
        <taxon>Bacteria</taxon>
        <taxon>Bacillati</taxon>
        <taxon>Bacillota</taxon>
        <taxon>Bacilli</taxon>
        <taxon>Bacillales</taxon>
        <taxon>Paenibacillaceae</taxon>
        <taxon>Chengkuizengella</taxon>
    </lineage>
</organism>
<dbReference type="PANTHER" id="PTHR21198:SF7">
    <property type="entry name" value="ASPARTATE-GLUTAMATE RACEMASE FAMILY"/>
    <property type="match status" value="1"/>
</dbReference>
<dbReference type="AlphaFoldDB" id="A0A6N9Q788"/>
<dbReference type="PANTHER" id="PTHR21198">
    <property type="entry name" value="GLUTAMATE RACEMASE"/>
    <property type="match status" value="1"/>
</dbReference>
<reference evidence="3 4" key="1">
    <citation type="submission" date="2019-01" db="EMBL/GenBank/DDBJ databases">
        <title>Chengkuizengella sp. nov., isolated from deep-sea sediment of East Pacific Ocean.</title>
        <authorList>
            <person name="Yang J."/>
            <person name="Lai Q."/>
            <person name="Shao Z."/>
        </authorList>
    </citation>
    <scope>NUCLEOTIDE SEQUENCE [LARGE SCALE GENOMIC DNA]</scope>
    <source>
        <strain evidence="3 4">YPA3-1-1</strain>
    </source>
</reference>
<dbReference type="EMBL" id="SIJB01000035">
    <property type="protein sequence ID" value="NBI30640.1"/>
    <property type="molecule type" value="Genomic_DNA"/>
</dbReference>